<accession>A0AAQ3KFK8</accession>
<protein>
    <submittedName>
        <fullName evidence="1">Uncharacterized protein</fullName>
    </submittedName>
</protein>
<dbReference type="AlphaFoldDB" id="A0AAQ3KFK8"/>
<evidence type="ECO:0000313" key="1">
    <source>
        <dbReference type="EMBL" id="WOL05948.1"/>
    </source>
</evidence>
<reference evidence="1 2" key="1">
    <citation type="submission" date="2023-10" db="EMBL/GenBank/DDBJ databases">
        <title>Chromosome-scale genome assembly provides insights into flower coloration mechanisms of Canna indica.</title>
        <authorList>
            <person name="Li C."/>
        </authorList>
    </citation>
    <scope>NUCLEOTIDE SEQUENCE [LARGE SCALE GENOMIC DNA]</scope>
    <source>
        <tissue evidence="1">Flower</tissue>
    </source>
</reference>
<name>A0AAQ3KFK8_9LILI</name>
<dbReference type="EMBL" id="CP136893">
    <property type="protein sequence ID" value="WOL05948.1"/>
    <property type="molecule type" value="Genomic_DNA"/>
</dbReference>
<gene>
    <name evidence="1" type="ORF">Cni_G14679</name>
</gene>
<sequence length="123" mass="14469">MKQWNEGKWIDEEKGYEKNSAQKLTVFIANALCFFWKNRNRVKFCEKAWSKKIIFYKAFAETIQFTGYTDEEIQTAQSDGRWKEKYFEIEGGMKILSVDASWKEGKKTNCGLILVQDGKVLME</sequence>
<proteinExistence type="predicted"/>
<evidence type="ECO:0000313" key="2">
    <source>
        <dbReference type="Proteomes" id="UP001327560"/>
    </source>
</evidence>
<keyword evidence="2" id="KW-1185">Reference proteome</keyword>
<organism evidence="1 2">
    <name type="scientific">Canna indica</name>
    <name type="common">Indian-shot</name>
    <dbReference type="NCBI Taxonomy" id="4628"/>
    <lineage>
        <taxon>Eukaryota</taxon>
        <taxon>Viridiplantae</taxon>
        <taxon>Streptophyta</taxon>
        <taxon>Embryophyta</taxon>
        <taxon>Tracheophyta</taxon>
        <taxon>Spermatophyta</taxon>
        <taxon>Magnoliopsida</taxon>
        <taxon>Liliopsida</taxon>
        <taxon>Zingiberales</taxon>
        <taxon>Cannaceae</taxon>
        <taxon>Canna</taxon>
    </lineage>
</organism>
<dbReference type="Proteomes" id="UP001327560">
    <property type="component" value="Chromosome 4"/>
</dbReference>